<protein>
    <submittedName>
        <fullName evidence="2">CopG family transcriptional regulator</fullName>
    </submittedName>
</protein>
<dbReference type="InterPro" id="IPR013321">
    <property type="entry name" value="Arc_rbn_hlx_hlx"/>
</dbReference>
<evidence type="ECO:0000313" key="2">
    <source>
        <dbReference type="EMBL" id="MFC6009411.1"/>
    </source>
</evidence>
<dbReference type="Pfam" id="PF01402">
    <property type="entry name" value="RHH_1"/>
    <property type="match status" value="1"/>
</dbReference>
<reference evidence="3" key="1">
    <citation type="journal article" date="2019" name="Int. J. Syst. Evol. Microbiol.">
        <title>The Global Catalogue of Microorganisms (GCM) 10K type strain sequencing project: providing services to taxonomists for standard genome sequencing and annotation.</title>
        <authorList>
            <consortium name="The Broad Institute Genomics Platform"/>
            <consortium name="The Broad Institute Genome Sequencing Center for Infectious Disease"/>
            <person name="Wu L."/>
            <person name="Ma J."/>
        </authorList>
    </citation>
    <scope>NUCLEOTIDE SEQUENCE [LARGE SCALE GENOMIC DNA]</scope>
    <source>
        <strain evidence="3">KACC 14249</strain>
    </source>
</reference>
<dbReference type="EMBL" id="JBHSRD010000008">
    <property type="protein sequence ID" value="MFC6009411.1"/>
    <property type="molecule type" value="Genomic_DNA"/>
</dbReference>
<dbReference type="InterPro" id="IPR010985">
    <property type="entry name" value="Ribbon_hlx_hlx"/>
</dbReference>
<dbReference type="Gene3D" id="1.10.1220.10">
    <property type="entry name" value="Met repressor-like"/>
    <property type="match status" value="1"/>
</dbReference>
<evidence type="ECO:0000313" key="3">
    <source>
        <dbReference type="Proteomes" id="UP001596189"/>
    </source>
</evidence>
<keyword evidence="3" id="KW-1185">Reference proteome</keyword>
<name>A0ABW1JJ34_9ACTN</name>
<dbReference type="Proteomes" id="UP001596189">
    <property type="component" value="Unassembled WGS sequence"/>
</dbReference>
<dbReference type="CDD" id="cd21631">
    <property type="entry name" value="RHH_CopG_NikR-like"/>
    <property type="match status" value="1"/>
</dbReference>
<dbReference type="SUPFAM" id="SSF47598">
    <property type="entry name" value="Ribbon-helix-helix"/>
    <property type="match status" value="1"/>
</dbReference>
<gene>
    <name evidence="2" type="ORF">ACFQDO_19945</name>
</gene>
<evidence type="ECO:0000259" key="1">
    <source>
        <dbReference type="Pfam" id="PF01402"/>
    </source>
</evidence>
<feature type="domain" description="Ribbon-helix-helix protein CopG" evidence="1">
    <location>
        <begin position="11"/>
        <end position="49"/>
    </location>
</feature>
<organism evidence="2 3">
    <name type="scientific">Angustibacter luteus</name>
    <dbReference type="NCBI Taxonomy" id="658456"/>
    <lineage>
        <taxon>Bacteria</taxon>
        <taxon>Bacillati</taxon>
        <taxon>Actinomycetota</taxon>
        <taxon>Actinomycetes</taxon>
        <taxon>Kineosporiales</taxon>
        <taxon>Kineosporiaceae</taxon>
    </lineage>
</organism>
<comment type="caution">
    <text evidence="2">The sequence shown here is derived from an EMBL/GenBank/DDBJ whole genome shotgun (WGS) entry which is preliminary data.</text>
</comment>
<accession>A0ABW1JJ34</accession>
<sequence length="53" mass="5698">MSDVEAVPKVQFNVYLPPGLVRRIKHLAVDEGASLSALVERALTAYADAEEAS</sequence>
<dbReference type="InterPro" id="IPR002145">
    <property type="entry name" value="CopG"/>
</dbReference>
<dbReference type="RefSeq" id="WP_345717921.1">
    <property type="nucleotide sequence ID" value="NZ_BAABFP010000007.1"/>
</dbReference>
<proteinExistence type="predicted"/>